<keyword evidence="2" id="KW-1185">Reference proteome</keyword>
<dbReference type="Proteomes" id="UP000018217">
    <property type="component" value="Unassembled WGS sequence"/>
</dbReference>
<dbReference type="AlphaFoldDB" id="V5Z9A0"/>
<organism evidence="1 2">
    <name type="scientific">Erwinia piriflorinigrans CFBP 5888</name>
    <dbReference type="NCBI Taxonomy" id="1161919"/>
    <lineage>
        <taxon>Bacteria</taxon>
        <taxon>Pseudomonadati</taxon>
        <taxon>Pseudomonadota</taxon>
        <taxon>Gammaproteobacteria</taxon>
        <taxon>Enterobacterales</taxon>
        <taxon>Erwiniaceae</taxon>
        <taxon>Erwinia</taxon>
    </lineage>
</organism>
<evidence type="ECO:0000313" key="1">
    <source>
        <dbReference type="EMBL" id="CCG87495.1"/>
    </source>
</evidence>
<protein>
    <submittedName>
        <fullName evidence="1">Uncharacterized protein</fullName>
    </submittedName>
</protein>
<comment type="caution">
    <text evidence="1">The sequence shown here is derived from an EMBL/GenBank/DDBJ whole genome shotgun (WGS) entry which is preliminary data.</text>
</comment>
<accession>V5Z9A0</accession>
<dbReference type="EMBL" id="CAHS01000015">
    <property type="protein sequence ID" value="CCG87495.1"/>
    <property type="molecule type" value="Genomic_DNA"/>
</dbReference>
<proteinExistence type="predicted"/>
<sequence>MHSPLLTSTLKAGRTKKENIHEAFEQSVIY</sequence>
<name>V5Z9A0_9GAMM</name>
<evidence type="ECO:0000313" key="2">
    <source>
        <dbReference type="Proteomes" id="UP000018217"/>
    </source>
</evidence>
<gene>
    <name evidence="1" type="ORF">EPIR_2130</name>
</gene>
<reference evidence="1 2" key="1">
    <citation type="journal article" date="2013" name="Syst. Appl. Microbiol.">
        <title>Phylogenetic position and virulence apparatus of the pear flower necrosis pathogen Erwinia piriflorinigrans CFBP 5888T as assessed by comparative genomics.</title>
        <authorList>
            <person name="Smits T.H."/>
            <person name="Rezzonico F."/>
            <person name="Lopez M.M."/>
            <person name="Blom J."/>
            <person name="Goesmann A."/>
            <person name="Frey J.E."/>
            <person name="Duffy B."/>
        </authorList>
    </citation>
    <scope>NUCLEOTIDE SEQUENCE [LARGE SCALE GENOMIC DNA]</scope>
    <source>
        <strain evidence="2">CFBP5888</strain>
    </source>
</reference>
<dbReference type="STRING" id="1161919.EPIR_2130"/>